<evidence type="ECO:0000256" key="13">
    <source>
        <dbReference type="SAM" id="Phobius"/>
    </source>
</evidence>
<dbReference type="PANTHER" id="PTHR30627:SF2">
    <property type="entry name" value="PEPTIDOGLYCAN D,D-TRANSPEPTIDASE MRDA"/>
    <property type="match status" value="1"/>
</dbReference>
<dbReference type="Pfam" id="PF03717">
    <property type="entry name" value="PBP_dimer"/>
    <property type="match status" value="1"/>
</dbReference>
<feature type="domain" description="Penicillin-binding protein dimerisation" evidence="15">
    <location>
        <begin position="95"/>
        <end position="263"/>
    </location>
</feature>
<keyword evidence="4" id="KW-0997">Cell inner membrane</keyword>
<sequence length="640" mass="71334">MKTIFRRNKFRIDINSKESIDPEDIFSDVASPLFDEVNEKKLEVSVASMRFRIFFVGVFIIFFLFIVYIFYLNYKKGDYYREIAQTNAYQAYEVGPSRGEIFSSDGVALATSDTVFDLLVNPSKIDESQISQLAVYVAENFLEYDGQYWENKLLTSKNQKIGSLLLVKNLSSTQVQNIGNLISEYPSLSLREQSIRYYPYGEIYSHVLGYTSEVTKEELKKLKKYKLSDEIGKGGIEYYFENFLRGINGLFAKFTTTSGEVIKEGLVREIQTGNKVTLTINSKLQEASYNALHKSLQENNLNSGAAIVLDAKSGAILALVSAPSFNPNYFARGLTENQAQIYLNSNIEVLFNRATAGEYATGSIIKPIIATAALEKKVIDPNKILFTKGYIEVPSIYDSSIVYRFDDWKNHGAVDMRDAIAVSSNVYFYTIGGGYENQKGLGISGIAEYLRKFNWGEALGINFATEGRGFVPTPDWKQATKNEAWTIGDTYNVSIGQGDVLATPLQVAVASAVFASDGKLFRPFVVQEVYSQNGLVEEFGSDIINENFISGETINIVKEGMREAVVRGSSVYLSSLPHEVAGKTGTAQTSNTYNNAWFSGFGPYDDPEIVVTVLLEAGETSDRAVHVAHDIFNAYFENIK</sequence>
<evidence type="ECO:0000313" key="17">
    <source>
        <dbReference type="Proteomes" id="UP000176770"/>
    </source>
</evidence>
<keyword evidence="11 13" id="KW-0472">Membrane</keyword>
<evidence type="ECO:0000256" key="3">
    <source>
        <dbReference type="ARBA" id="ARBA00022475"/>
    </source>
</evidence>
<evidence type="ECO:0000256" key="11">
    <source>
        <dbReference type="ARBA" id="ARBA00023136"/>
    </source>
</evidence>
<name>A0A1G2HJF0_9BACT</name>
<dbReference type="InterPro" id="IPR001460">
    <property type="entry name" value="PCN-bd_Tpept"/>
</dbReference>
<dbReference type="GO" id="GO:0008658">
    <property type="term" value="F:penicillin binding"/>
    <property type="evidence" value="ECO:0007669"/>
    <property type="project" value="InterPro"/>
</dbReference>
<evidence type="ECO:0000256" key="2">
    <source>
        <dbReference type="ARBA" id="ARBA00004236"/>
    </source>
</evidence>
<dbReference type="Gene3D" id="3.90.1310.10">
    <property type="entry name" value="Penicillin-binding protein 2a (Domain 2)"/>
    <property type="match status" value="1"/>
</dbReference>
<dbReference type="AlphaFoldDB" id="A0A1G2HJF0"/>
<dbReference type="InterPro" id="IPR005311">
    <property type="entry name" value="PBP_dimer"/>
</dbReference>
<feature type="domain" description="Penicillin-binding protein transpeptidase" evidence="14">
    <location>
        <begin position="304"/>
        <end position="635"/>
    </location>
</feature>
<dbReference type="NCBIfam" id="TIGR03423">
    <property type="entry name" value="pbp2_mrdA"/>
    <property type="match status" value="1"/>
</dbReference>
<keyword evidence="10 13" id="KW-1133">Transmembrane helix</keyword>
<dbReference type="GO" id="GO:0005886">
    <property type="term" value="C:plasma membrane"/>
    <property type="evidence" value="ECO:0007669"/>
    <property type="project" value="UniProtKB-SubCell"/>
</dbReference>
<feature type="transmembrane region" description="Helical" evidence="13">
    <location>
        <begin position="51"/>
        <end position="71"/>
    </location>
</feature>
<dbReference type="GO" id="GO:0009252">
    <property type="term" value="P:peptidoglycan biosynthetic process"/>
    <property type="evidence" value="ECO:0007669"/>
    <property type="project" value="UniProtKB-KW"/>
</dbReference>
<proteinExistence type="predicted"/>
<comment type="subcellular location">
    <subcellularLocation>
        <location evidence="2">Cell membrane</location>
    </subcellularLocation>
    <subcellularLocation>
        <location evidence="1">Membrane</location>
        <topology evidence="1">Single-pass membrane protein</topology>
    </subcellularLocation>
</comment>
<dbReference type="InterPro" id="IPR050515">
    <property type="entry name" value="Beta-lactam/transpept"/>
</dbReference>
<dbReference type="STRING" id="1802165.A3F94_03235"/>
<evidence type="ECO:0000256" key="7">
    <source>
        <dbReference type="ARBA" id="ARBA00022801"/>
    </source>
</evidence>
<dbReference type="InterPro" id="IPR012338">
    <property type="entry name" value="Beta-lactam/transpept-like"/>
</dbReference>
<dbReference type="Pfam" id="PF00905">
    <property type="entry name" value="Transpeptidase"/>
    <property type="match status" value="1"/>
</dbReference>
<accession>A0A1G2HJF0</accession>
<gene>
    <name evidence="16" type="ORF">A3F94_03235</name>
</gene>
<dbReference type="SUPFAM" id="SSF56519">
    <property type="entry name" value="Penicillin binding protein dimerisation domain"/>
    <property type="match status" value="1"/>
</dbReference>
<dbReference type="GO" id="GO:0008360">
    <property type="term" value="P:regulation of cell shape"/>
    <property type="evidence" value="ECO:0007669"/>
    <property type="project" value="UniProtKB-KW"/>
</dbReference>
<dbReference type="Gene3D" id="3.40.710.10">
    <property type="entry name" value="DD-peptidase/beta-lactamase superfamily"/>
    <property type="match status" value="1"/>
</dbReference>
<keyword evidence="12" id="KW-0961">Cell wall biogenesis/degradation</keyword>
<keyword evidence="7" id="KW-0378">Hydrolase</keyword>
<dbReference type="PANTHER" id="PTHR30627">
    <property type="entry name" value="PEPTIDOGLYCAN D,D-TRANSPEPTIDASE"/>
    <property type="match status" value="1"/>
</dbReference>
<evidence type="ECO:0000256" key="4">
    <source>
        <dbReference type="ARBA" id="ARBA00022519"/>
    </source>
</evidence>
<evidence type="ECO:0000256" key="10">
    <source>
        <dbReference type="ARBA" id="ARBA00022989"/>
    </source>
</evidence>
<evidence type="ECO:0000256" key="12">
    <source>
        <dbReference type="ARBA" id="ARBA00023316"/>
    </source>
</evidence>
<keyword evidence="6 13" id="KW-0812">Transmembrane</keyword>
<evidence type="ECO:0000256" key="1">
    <source>
        <dbReference type="ARBA" id="ARBA00004167"/>
    </source>
</evidence>
<dbReference type="GO" id="GO:0071555">
    <property type="term" value="P:cell wall organization"/>
    <property type="evidence" value="ECO:0007669"/>
    <property type="project" value="UniProtKB-KW"/>
</dbReference>
<keyword evidence="9" id="KW-0573">Peptidoglycan synthesis</keyword>
<dbReference type="GO" id="GO:0006508">
    <property type="term" value="P:proteolysis"/>
    <property type="evidence" value="ECO:0007669"/>
    <property type="project" value="UniProtKB-KW"/>
</dbReference>
<keyword evidence="8" id="KW-0133">Cell shape</keyword>
<evidence type="ECO:0000256" key="5">
    <source>
        <dbReference type="ARBA" id="ARBA00022670"/>
    </source>
</evidence>
<reference evidence="16 17" key="1">
    <citation type="journal article" date="2016" name="Nat. Commun.">
        <title>Thousands of microbial genomes shed light on interconnected biogeochemical processes in an aquifer system.</title>
        <authorList>
            <person name="Anantharaman K."/>
            <person name="Brown C.T."/>
            <person name="Hug L.A."/>
            <person name="Sharon I."/>
            <person name="Castelle C.J."/>
            <person name="Probst A.J."/>
            <person name="Thomas B.C."/>
            <person name="Singh A."/>
            <person name="Wilkins M.J."/>
            <person name="Karaoz U."/>
            <person name="Brodie E.L."/>
            <person name="Williams K.H."/>
            <person name="Hubbard S.S."/>
            <person name="Banfield J.F."/>
        </authorList>
    </citation>
    <scope>NUCLEOTIDE SEQUENCE [LARGE SCALE GENOMIC DNA]</scope>
</reference>
<dbReference type="SUPFAM" id="SSF56601">
    <property type="entry name" value="beta-lactamase/transpeptidase-like"/>
    <property type="match status" value="1"/>
</dbReference>
<dbReference type="InterPro" id="IPR017790">
    <property type="entry name" value="Penicillin-binding_protein_2"/>
</dbReference>
<evidence type="ECO:0000256" key="6">
    <source>
        <dbReference type="ARBA" id="ARBA00022692"/>
    </source>
</evidence>
<evidence type="ECO:0000259" key="15">
    <source>
        <dbReference type="Pfam" id="PF03717"/>
    </source>
</evidence>
<keyword evidence="5" id="KW-0645">Protease</keyword>
<comment type="caution">
    <text evidence="16">The sequence shown here is derived from an EMBL/GenBank/DDBJ whole genome shotgun (WGS) entry which is preliminary data.</text>
</comment>
<dbReference type="InterPro" id="IPR036138">
    <property type="entry name" value="PBP_dimer_sf"/>
</dbReference>
<dbReference type="EMBL" id="MHOK01000002">
    <property type="protein sequence ID" value="OGZ62341.1"/>
    <property type="molecule type" value="Genomic_DNA"/>
</dbReference>
<dbReference type="GO" id="GO:0009002">
    <property type="term" value="F:serine-type D-Ala-D-Ala carboxypeptidase activity"/>
    <property type="evidence" value="ECO:0007669"/>
    <property type="project" value="InterPro"/>
</dbReference>
<dbReference type="Proteomes" id="UP000176770">
    <property type="component" value="Unassembled WGS sequence"/>
</dbReference>
<dbReference type="GO" id="GO:0071972">
    <property type="term" value="F:peptidoglycan L,D-transpeptidase activity"/>
    <property type="evidence" value="ECO:0007669"/>
    <property type="project" value="TreeGrafter"/>
</dbReference>
<evidence type="ECO:0000256" key="8">
    <source>
        <dbReference type="ARBA" id="ARBA00022960"/>
    </source>
</evidence>
<dbReference type="Gene3D" id="3.30.1390.30">
    <property type="entry name" value="Penicillin-binding protein 2a, domain 3"/>
    <property type="match status" value="1"/>
</dbReference>
<organism evidence="16 17">
    <name type="scientific">Candidatus Spechtbacteria bacterium RIFCSPLOWO2_12_FULL_38_22</name>
    <dbReference type="NCBI Taxonomy" id="1802165"/>
    <lineage>
        <taxon>Bacteria</taxon>
        <taxon>Candidatus Spechtiibacteriota</taxon>
    </lineage>
</organism>
<evidence type="ECO:0000259" key="14">
    <source>
        <dbReference type="Pfam" id="PF00905"/>
    </source>
</evidence>
<evidence type="ECO:0000256" key="9">
    <source>
        <dbReference type="ARBA" id="ARBA00022984"/>
    </source>
</evidence>
<protein>
    <submittedName>
        <fullName evidence="16">Penicillin-binding protein 2</fullName>
    </submittedName>
</protein>
<evidence type="ECO:0000313" key="16">
    <source>
        <dbReference type="EMBL" id="OGZ62341.1"/>
    </source>
</evidence>
<keyword evidence="3" id="KW-1003">Cell membrane</keyword>